<dbReference type="PROSITE" id="PS00798">
    <property type="entry name" value="ALDOKETO_REDUCTASE_1"/>
    <property type="match status" value="1"/>
</dbReference>
<dbReference type="Pfam" id="PF00248">
    <property type="entry name" value="Aldo_ket_red"/>
    <property type="match status" value="1"/>
</dbReference>
<evidence type="ECO:0000313" key="5">
    <source>
        <dbReference type="EMBL" id="VDM76866.1"/>
    </source>
</evidence>
<keyword evidence="2" id="KW-0521">NADP</keyword>
<gene>
    <name evidence="5" type="ORF">SVUK_LOCUS11864</name>
</gene>
<evidence type="ECO:0000256" key="1">
    <source>
        <dbReference type="ARBA" id="ARBA00007905"/>
    </source>
</evidence>
<evidence type="ECO:0000259" key="4">
    <source>
        <dbReference type="Pfam" id="PF00248"/>
    </source>
</evidence>
<dbReference type="AlphaFoldDB" id="A0A3P7J1U0"/>
<protein>
    <recommendedName>
        <fullName evidence="4">NADP-dependent oxidoreductase domain-containing protein</fullName>
    </recommendedName>
</protein>
<reference evidence="5 6" key="1">
    <citation type="submission" date="2018-11" db="EMBL/GenBank/DDBJ databases">
        <authorList>
            <consortium name="Pathogen Informatics"/>
        </authorList>
    </citation>
    <scope>NUCLEOTIDE SEQUENCE [LARGE SCALE GENOMIC DNA]</scope>
</reference>
<dbReference type="EMBL" id="UYYB01097897">
    <property type="protein sequence ID" value="VDM76866.1"/>
    <property type="molecule type" value="Genomic_DNA"/>
</dbReference>
<dbReference type="PANTHER" id="PTHR43827">
    <property type="entry name" value="2,5-DIKETO-D-GLUCONIC ACID REDUCTASE"/>
    <property type="match status" value="1"/>
</dbReference>
<keyword evidence="6" id="KW-1185">Reference proteome</keyword>
<dbReference type="InterPro" id="IPR020471">
    <property type="entry name" value="AKR"/>
</dbReference>
<dbReference type="PRINTS" id="PR00069">
    <property type="entry name" value="ALDKETRDTASE"/>
</dbReference>
<dbReference type="PANTHER" id="PTHR43827:SF3">
    <property type="entry name" value="NADP-DEPENDENT OXIDOREDUCTASE DOMAIN-CONTAINING PROTEIN"/>
    <property type="match status" value="1"/>
</dbReference>
<dbReference type="GO" id="GO:0016616">
    <property type="term" value="F:oxidoreductase activity, acting on the CH-OH group of donors, NAD or NADP as acceptor"/>
    <property type="evidence" value="ECO:0007669"/>
    <property type="project" value="UniProtKB-ARBA"/>
</dbReference>
<dbReference type="InterPro" id="IPR036812">
    <property type="entry name" value="NAD(P)_OxRdtase_dom_sf"/>
</dbReference>
<organism evidence="5 6">
    <name type="scientific">Strongylus vulgaris</name>
    <name type="common">Blood worm</name>
    <dbReference type="NCBI Taxonomy" id="40348"/>
    <lineage>
        <taxon>Eukaryota</taxon>
        <taxon>Metazoa</taxon>
        <taxon>Ecdysozoa</taxon>
        <taxon>Nematoda</taxon>
        <taxon>Chromadorea</taxon>
        <taxon>Rhabditida</taxon>
        <taxon>Rhabditina</taxon>
        <taxon>Rhabditomorpha</taxon>
        <taxon>Strongyloidea</taxon>
        <taxon>Strongylidae</taxon>
        <taxon>Strongylus</taxon>
    </lineage>
</organism>
<dbReference type="SUPFAM" id="SSF51430">
    <property type="entry name" value="NAD(P)-linked oxidoreductase"/>
    <property type="match status" value="1"/>
</dbReference>
<dbReference type="Gene3D" id="3.20.20.100">
    <property type="entry name" value="NADP-dependent oxidoreductase domain"/>
    <property type="match status" value="2"/>
</dbReference>
<dbReference type="OrthoDB" id="416253at2759"/>
<dbReference type="PROSITE" id="PS00062">
    <property type="entry name" value="ALDOKETO_REDUCTASE_2"/>
    <property type="match status" value="1"/>
</dbReference>
<sequence>MTSTMGQNIFLKMEPAVDAALGAGYRLFDTAKFYYNEAELGLALEVHYHEEKGWWDSAALAIVTFPCNIYYIDLVLIHFPKTKESEANDPNNAKHRRNTYKALETNGLIRSIGVSNYEIHHLEEIREFGQDLPAVIQVEFHPHFTRDELRNYCIVNKIFFQAYASLARHNEELMEHEIVLNLAKKYSSSVP</sequence>
<proteinExistence type="inferred from homology"/>
<accession>A0A3P7J1U0</accession>
<dbReference type="InterPro" id="IPR018170">
    <property type="entry name" value="Aldo/ket_reductase_CS"/>
</dbReference>
<name>A0A3P7J1U0_STRVU</name>
<evidence type="ECO:0000313" key="6">
    <source>
        <dbReference type="Proteomes" id="UP000270094"/>
    </source>
</evidence>
<evidence type="ECO:0000256" key="3">
    <source>
        <dbReference type="ARBA" id="ARBA00023002"/>
    </source>
</evidence>
<keyword evidence="3" id="KW-0560">Oxidoreductase</keyword>
<feature type="domain" description="NADP-dependent oxidoreductase" evidence="4">
    <location>
        <begin position="69"/>
        <end position="167"/>
    </location>
</feature>
<dbReference type="Proteomes" id="UP000270094">
    <property type="component" value="Unassembled WGS sequence"/>
</dbReference>
<dbReference type="InterPro" id="IPR023210">
    <property type="entry name" value="NADP_OxRdtase_dom"/>
</dbReference>
<comment type="similarity">
    <text evidence="1">Belongs to the aldo/keto reductase family.</text>
</comment>
<feature type="non-terminal residue" evidence="5">
    <location>
        <position position="191"/>
    </location>
</feature>
<evidence type="ECO:0000256" key="2">
    <source>
        <dbReference type="ARBA" id="ARBA00022857"/>
    </source>
</evidence>